<evidence type="ECO:0000313" key="2">
    <source>
        <dbReference type="Proteomes" id="UP000324800"/>
    </source>
</evidence>
<reference evidence="1 2" key="1">
    <citation type="submission" date="2019-03" db="EMBL/GenBank/DDBJ databases">
        <title>Single cell metagenomics reveals metabolic interactions within the superorganism composed of flagellate Streblomastix strix and complex community of Bacteroidetes bacteria on its surface.</title>
        <authorList>
            <person name="Treitli S.C."/>
            <person name="Kolisko M."/>
            <person name="Husnik F."/>
            <person name="Keeling P."/>
            <person name="Hampl V."/>
        </authorList>
    </citation>
    <scope>NUCLEOTIDE SEQUENCE [LARGE SCALE GENOMIC DNA]</scope>
    <source>
        <strain evidence="1">ST1C</strain>
    </source>
</reference>
<dbReference type="EMBL" id="SNRW01024829">
    <property type="protein sequence ID" value="KAA6361967.1"/>
    <property type="molecule type" value="Genomic_DNA"/>
</dbReference>
<accession>A0A5J4TUM0</accession>
<gene>
    <name evidence="1" type="ORF">EZS28_042507</name>
</gene>
<dbReference type="AlphaFoldDB" id="A0A5J4TUM0"/>
<evidence type="ECO:0000313" key="1">
    <source>
        <dbReference type="EMBL" id="KAA6361967.1"/>
    </source>
</evidence>
<dbReference type="Proteomes" id="UP000324800">
    <property type="component" value="Unassembled WGS sequence"/>
</dbReference>
<proteinExistence type="predicted"/>
<comment type="caution">
    <text evidence="1">The sequence shown here is derived from an EMBL/GenBank/DDBJ whole genome shotgun (WGS) entry which is preliminary data.</text>
</comment>
<protein>
    <submittedName>
        <fullName evidence="1">Uncharacterized protein</fullName>
    </submittedName>
</protein>
<name>A0A5J4TUM0_9EUKA</name>
<organism evidence="1 2">
    <name type="scientific">Streblomastix strix</name>
    <dbReference type="NCBI Taxonomy" id="222440"/>
    <lineage>
        <taxon>Eukaryota</taxon>
        <taxon>Metamonada</taxon>
        <taxon>Preaxostyla</taxon>
        <taxon>Oxymonadida</taxon>
        <taxon>Streblomastigidae</taxon>
        <taxon>Streblomastix</taxon>
    </lineage>
</organism>
<sequence length="136" mass="15448">MCIWQIQYDGNAQVQSELVSARYAGVLAIAISTASGQGEEQAKEINQGLVRIFKFLKELRKGRNDNNSSFQPLPMLAKRSEEQIEEEGGIEEIEAQLINNGEVYECFDQHDIKLQAKFAKRSMMNCFINRYSANPK</sequence>